<protein>
    <submittedName>
        <fullName evidence="1">Ligand-binding SRPBCC domain-containing protein</fullName>
    </submittedName>
</protein>
<dbReference type="Gene3D" id="3.30.530.20">
    <property type="match status" value="1"/>
</dbReference>
<dbReference type="CDD" id="cd07820">
    <property type="entry name" value="SRPBCC_3"/>
    <property type="match status" value="1"/>
</dbReference>
<dbReference type="EMBL" id="SGXA01000002">
    <property type="protein sequence ID" value="RZS71770.1"/>
    <property type="molecule type" value="Genomic_DNA"/>
</dbReference>
<proteinExistence type="predicted"/>
<accession>A0A4Q7MXE8</accession>
<organism evidence="1 2">
    <name type="scientific">Pseudobacter ginsenosidimutans</name>
    <dbReference type="NCBI Taxonomy" id="661488"/>
    <lineage>
        <taxon>Bacteria</taxon>
        <taxon>Pseudomonadati</taxon>
        <taxon>Bacteroidota</taxon>
        <taxon>Chitinophagia</taxon>
        <taxon>Chitinophagales</taxon>
        <taxon>Chitinophagaceae</taxon>
        <taxon>Pseudobacter</taxon>
    </lineage>
</organism>
<comment type="caution">
    <text evidence="1">The sequence shown here is derived from an EMBL/GenBank/DDBJ whole genome shotgun (WGS) entry which is preliminary data.</text>
</comment>
<keyword evidence="2" id="KW-1185">Reference proteome</keyword>
<evidence type="ECO:0000313" key="2">
    <source>
        <dbReference type="Proteomes" id="UP000293874"/>
    </source>
</evidence>
<evidence type="ECO:0000313" key="1">
    <source>
        <dbReference type="EMBL" id="RZS71770.1"/>
    </source>
</evidence>
<dbReference type="RefSeq" id="WP_130542246.1">
    <property type="nucleotide sequence ID" value="NZ_CP042431.1"/>
</dbReference>
<sequence length="161" mass="18837">MPIIHLTTFIAAPAERVFDLSRSIDFHKKSMSHTGEDAVAGVRAGLMELHESVTWKARHFRKTRYMKVAVTAMKRPFSFIDEMEKGDLKSMKHEHYFKQIENGTLMIDVFSFEAPYGFIGSIANKLFLRKYFEKLLVLRNDQIRQYAESDKWKFVLMTHNA</sequence>
<dbReference type="Proteomes" id="UP000293874">
    <property type="component" value="Unassembled WGS sequence"/>
</dbReference>
<gene>
    <name evidence="1" type="ORF">EV199_3681</name>
</gene>
<dbReference type="InterPro" id="IPR023393">
    <property type="entry name" value="START-like_dom_sf"/>
</dbReference>
<dbReference type="OrthoDB" id="9801773at2"/>
<dbReference type="SUPFAM" id="SSF55961">
    <property type="entry name" value="Bet v1-like"/>
    <property type="match status" value="1"/>
</dbReference>
<name>A0A4Q7MXE8_9BACT</name>
<dbReference type="AlphaFoldDB" id="A0A4Q7MXE8"/>
<reference evidence="1 2" key="1">
    <citation type="submission" date="2019-02" db="EMBL/GenBank/DDBJ databases">
        <title>Genomic Encyclopedia of Type Strains, Phase IV (KMG-IV): sequencing the most valuable type-strain genomes for metagenomic binning, comparative biology and taxonomic classification.</title>
        <authorList>
            <person name="Goeker M."/>
        </authorList>
    </citation>
    <scope>NUCLEOTIDE SEQUENCE [LARGE SCALE GENOMIC DNA]</scope>
    <source>
        <strain evidence="1 2">DSM 18116</strain>
    </source>
</reference>